<evidence type="ECO:0000313" key="1">
    <source>
        <dbReference type="EMBL" id="JAH51932.1"/>
    </source>
</evidence>
<dbReference type="AlphaFoldDB" id="A0A0E9TER6"/>
<organism evidence="1">
    <name type="scientific">Anguilla anguilla</name>
    <name type="common">European freshwater eel</name>
    <name type="synonym">Muraena anguilla</name>
    <dbReference type="NCBI Taxonomy" id="7936"/>
    <lineage>
        <taxon>Eukaryota</taxon>
        <taxon>Metazoa</taxon>
        <taxon>Chordata</taxon>
        <taxon>Craniata</taxon>
        <taxon>Vertebrata</taxon>
        <taxon>Euteleostomi</taxon>
        <taxon>Actinopterygii</taxon>
        <taxon>Neopterygii</taxon>
        <taxon>Teleostei</taxon>
        <taxon>Anguilliformes</taxon>
        <taxon>Anguillidae</taxon>
        <taxon>Anguilla</taxon>
    </lineage>
</organism>
<dbReference type="PROSITE" id="PS51257">
    <property type="entry name" value="PROKAR_LIPOPROTEIN"/>
    <property type="match status" value="1"/>
</dbReference>
<name>A0A0E9TER6_ANGAN</name>
<protein>
    <submittedName>
        <fullName evidence="1">Uncharacterized protein</fullName>
    </submittedName>
</protein>
<dbReference type="EMBL" id="GBXM01056645">
    <property type="protein sequence ID" value="JAH51932.1"/>
    <property type="molecule type" value="Transcribed_RNA"/>
</dbReference>
<reference evidence="1" key="2">
    <citation type="journal article" date="2015" name="Fish Shellfish Immunol.">
        <title>Early steps in the European eel (Anguilla anguilla)-Vibrio vulnificus interaction in the gills: Role of the RtxA13 toxin.</title>
        <authorList>
            <person name="Callol A."/>
            <person name="Pajuelo D."/>
            <person name="Ebbesson L."/>
            <person name="Teles M."/>
            <person name="MacKenzie S."/>
            <person name="Amaro C."/>
        </authorList>
    </citation>
    <scope>NUCLEOTIDE SEQUENCE</scope>
</reference>
<accession>A0A0E9TER6</accession>
<sequence length="67" mass="7804">MRFFLRFLQKNINTILQQFCCLHTTVVWLGCTACCSGRGRQAESARERQAESARSSCLFLPAWHMHR</sequence>
<proteinExistence type="predicted"/>
<reference evidence="1" key="1">
    <citation type="submission" date="2014-11" db="EMBL/GenBank/DDBJ databases">
        <authorList>
            <person name="Amaro Gonzalez C."/>
        </authorList>
    </citation>
    <scope>NUCLEOTIDE SEQUENCE</scope>
</reference>